<keyword evidence="2" id="KW-1185">Reference proteome</keyword>
<organism evidence="1 2">
    <name type="scientific">Popillia japonica</name>
    <name type="common">Japanese beetle</name>
    <dbReference type="NCBI Taxonomy" id="7064"/>
    <lineage>
        <taxon>Eukaryota</taxon>
        <taxon>Metazoa</taxon>
        <taxon>Ecdysozoa</taxon>
        <taxon>Arthropoda</taxon>
        <taxon>Hexapoda</taxon>
        <taxon>Insecta</taxon>
        <taxon>Pterygota</taxon>
        <taxon>Neoptera</taxon>
        <taxon>Endopterygota</taxon>
        <taxon>Coleoptera</taxon>
        <taxon>Polyphaga</taxon>
        <taxon>Scarabaeiformia</taxon>
        <taxon>Scarabaeidae</taxon>
        <taxon>Rutelinae</taxon>
        <taxon>Popillia</taxon>
    </lineage>
</organism>
<accession>A0AAW1JRQ3</accession>
<evidence type="ECO:0000313" key="1">
    <source>
        <dbReference type="EMBL" id="KAK9707840.1"/>
    </source>
</evidence>
<reference evidence="1 2" key="1">
    <citation type="journal article" date="2024" name="BMC Genomics">
        <title>De novo assembly and annotation of Popillia japonica's genome with initial clues to its potential as an invasive pest.</title>
        <authorList>
            <person name="Cucini C."/>
            <person name="Boschi S."/>
            <person name="Funari R."/>
            <person name="Cardaioli E."/>
            <person name="Iannotti N."/>
            <person name="Marturano G."/>
            <person name="Paoli F."/>
            <person name="Bruttini M."/>
            <person name="Carapelli A."/>
            <person name="Frati F."/>
            <person name="Nardi F."/>
        </authorList>
    </citation>
    <scope>NUCLEOTIDE SEQUENCE [LARGE SCALE GENOMIC DNA]</scope>
    <source>
        <strain evidence="1">DMR45628</strain>
    </source>
</reference>
<dbReference type="AlphaFoldDB" id="A0AAW1JRQ3"/>
<sequence>MDEEIVLILNNKGEDHTVIVDVATAEMLLNDPEKADEYLTNMLQQEQEEESVTTVQQLQVEGSFSVEHSNGSSIWKSKGKEGEVLQKQHVENVNTRKEEFKTLEKLIDKQNEQRDRMLDLLTIALDKKRKRGNADSDSDD</sequence>
<dbReference type="EMBL" id="JASPKY010000341">
    <property type="protein sequence ID" value="KAK9707840.1"/>
    <property type="molecule type" value="Genomic_DNA"/>
</dbReference>
<gene>
    <name evidence="1" type="ORF">QE152_g27586</name>
</gene>
<comment type="caution">
    <text evidence="1">The sequence shown here is derived from an EMBL/GenBank/DDBJ whole genome shotgun (WGS) entry which is preliminary data.</text>
</comment>
<protein>
    <submittedName>
        <fullName evidence="1">Uncharacterized protein</fullName>
    </submittedName>
</protein>
<evidence type="ECO:0000313" key="2">
    <source>
        <dbReference type="Proteomes" id="UP001458880"/>
    </source>
</evidence>
<name>A0AAW1JRQ3_POPJA</name>
<dbReference type="Proteomes" id="UP001458880">
    <property type="component" value="Unassembled WGS sequence"/>
</dbReference>
<proteinExistence type="predicted"/>